<evidence type="ECO:0000313" key="2">
    <source>
        <dbReference type="Proteomes" id="UP000562352"/>
    </source>
</evidence>
<name>A0A841DDI8_PLAVE</name>
<organism evidence="1 2">
    <name type="scientific">Planomonospora venezuelensis</name>
    <dbReference type="NCBI Taxonomy" id="1999"/>
    <lineage>
        <taxon>Bacteria</taxon>
        <taxon>Bacillati</taxon>
        <taxon>Actinomycetota</taxon>
        <taxon>Actinomycetes</taxon>
        <taxon>Streptosporangiales</taxon>
        <taxon>Streptosporangiaceae</taxon>
        <taxon>Planomonospora</taxon>
    </lineage>
</organism>
<reference evidence="1 2" key="1">
    <citation type="submission" date="2020-08" db="EMBL/GenBank/DDBJ databases">
        <title>Genomic Encyclopedia of Type Strains, Phase III (KMG-III): the genomes of soil and plant-associated and newly described type strains.</title>
        <authorList>
            <person name="Whitman W."/>
        </authorList>
    </citation>
    <scope>NUCLEOTIDE SEQUENCE [LARGE SCALE GENOMIC DNA]</scope>
    <source>
        <strain evidence="1 2">CECT 3303</strain>
    </source>
</reference>
<accession>A0A841DDI8</accession>
<dbReference type="Proteomes" id="UP000562352">
    <property type="component" value="Unassembled WGS sequence"/>
</dbReference>
<gene>
    <name evidence="1" type="ORF">FHS22_005456</name>
</gene>
<dbReference type="RefSeq" id="WP_184946055.1">
    <property type="nucleotide sequence ID" value="NZ_BAAAWZ010000004.1"/>
</dbReference>
<evidence type="ECO:0000313" key="1">
    <source>
        <dbReference type="EMBL" id="MBB5966165.1"/>
    </source>
</evidence>
<protein>
    <submittedName>
        <fullName evidence="1">Uncharacterized protein</fullName>
    </submittedName>
</protein>
<proteinExistence type="predicted"/>
<comment type="caution">
    <text evidence="1">The sequence shown here is derived from an EMBL/GenBank/DDBJ whole genome shotgun (WGS) entry which is preliminary data.</text>
</comment>
<dbReference type="AlphaFoldDB" id="A0A841DDI8"/>
<keyword evidence="2" id="KW-1185">Reference proteome</keyword>
<dbReference type="EMBL" id="JACHJJ010000021">
    <property type="protein sequence ID" value="MBB5966165.1"/>
    <property type="molecule type" value="Genomic_DNA"/>
</dbReference>
<sequence>MSGTTRARYRVILLDENAKKISTFPFHELPAPGLQFEVGDGRWRVVDVTLHISRNEDEVPYLVECEVVRSARRGSGTERWEKIT</sequence>